<evidence type="ECO:0000256" key="10">
    <source>
        <dbReference type="ARBA" id="ARBA00023136"/>
    </source>
</evidence>
<evidence type="ECO:0000256" key="15">
    <source>
        <dbReference type="SAM" id="SignalP"/>
    </source>
</evidence>
<feature type="compositionally biased region" description="Low complexity" evidence="14">
    <location>
        <begin position="71"/>
        <end position="87"/>
    </location>
</feature>
<dbReference type="InterPro" id="IPR039426">
    <property type="entry name" value="TonB-dep_rcpt-like"/>
</dbReference>
<dbReference type="Gene3D" id="2.40.170.20">
    <property type="entry name" value="TonB-dependent receptor, beta-barrel domain"/>
    <property type="match status" value="1"/>
</dbReference>
<keyword evidence="18" id="KW-0675">Receptor</keyword>
<comment type="subcellular location">
    <subcellularLocation>
        <location evidence="1 12">Cell outer membrane</location>
        <topology evidence="1 12">Multi-pass membrane protein</topology>
    </subcellularLocation>
</comment>
<dbReference type="Gene3D" id="2.170.130.10">
    <property type="entry name" value="TonB-dependent receptor, plug domain"/>
    <property type="match status" value="1"/>
</dbReference>
<keyword evidence="5 12" id="KW-0812">Transmembrane</keyword>
<keyword evidence="8" id="KW-0406">Ion transport</keyword>
<evidence type="ECO:0000256" key="6">
    <source>
        <dbReference type="ARBA" id="ARBA00022729"/>
    </source>
</evidence>
<keyword evidence="9 13" id="KW-0798">TonB box</keyword>
<evidence type="ECO:0000256" key="1">
    <source>
        <dbReference type="ARBA" id="ARBA00004571"/>
    </source>
</evidence>
<dbReference type="Pfam" id="PF00593">
    <property type="entry name" value="TonB_dep_Rec_b-barrel"/>
    <property type="match status" value="1"/>
</dbReference>
<sequence length="825" mass="89942">MRARNSLSGVIVASRQRNARCTRLVFINTPRSVLLTSTLMIGALPAHAAPIGSGPSGAGGPASSVTHPVRKPVVSAKPVSSKSGSSGARARAVAVPAAAKEEISIFGHGSTRQMTSVTSTMMRQSVPGTSPMKVLSQLPGVLYQSADPFGAYEYSSTLFMRGFSQAQLGFTLDGIPLGDQQFNNYNGLSITRALSTDNVAGVDVSQGAGAIDVASSSNLGGAIQFRSIDPSHERGGTVEQTFGSNATFRTFIRLNSGDLNRTGSRFYVSYARTDMDLWKGHGYDYSDQVNAKFVQPLAHESSLKMFFDWSSTQQFDYQDMTMDNLHVFGPNLANYYPNYTAAYHAAQGIYPAGYEKAADPLDASYYAGTANRVDYLGGITLNENLTSALNWATTVYGHGDSGYSTWTTPYMPSPNGAPLSQRIQNPGIERGGFTTALTYKIARHTINAGVWYEYGQFTEGRYFSEVPLSGEGTPGNPTDGFPGNVFANPWQEVFHTNTFTFHLQDTFRITRNLTVNAGFKSMVVSAGNHVPTQDAALNGGNQVAQGHLTASDAFLPQVSANWRFLPHHEAFFDVSHNMRAYPQDGYNTNVSATPWTSSQTAFQSTKGSLKPETDWVYELGYRYVTPKLSALVSLYRVNFSNRLQLISSGSGINPITAVQNVGGVTTNGAEVSMTAHPVQGLTLYNSFSYAHSTYDQNVVTSSGPEPTRGKLVPNYPTMMYKGSIAYDWRHLNVHLDGNYLSSRELTYTNDLHVPGYFQANFGGRYNFGSYSFMKNFTVSFNIYNLFNKTYVATTSELGNNFTNTGYNYFLMGAPRQFFGTVSADF</sequence>
<accession>A0ABX0K4A0</accession>
<evidence type="ECO:0000256" key="2">
    <source>
        <dbReference type="ARBA" id="ARBA00022448"/>
    </source>
</evidence>
<evidence type="ECO:0000256" key="12">
    <source>
        <dbReference type="PROSITE-ProRule" id="PRU01360"/>
    </source>
</evidence>
<keyword evidence="11 12" id="KW-0998">Cell outer membrane</keyword>
<evidence type="ECO:0000256" key="11">
    <source>
        <dbReference type="ARBA" id="ARBA00023237"/>
    </source>
</evidence>
<feature type="region of interest" description="Disordered" evidence="14">
    <location>
        <begin position="54"/>
        <end position="87"/>
    </location>
</feature>
<name>A0ABX0K4A0_9PROT</name>
<dbReference type="InterPro" id="IPR037066">
    <property type="entry name" value="Plug_dom_sf"/>
</dbReference>
<feature type="domain" description="TonB-dependent receptor plug" evidence="17">
    <location>
        <begin position="111"/>
        <end position="221"/>
    </location>
</feature>
<keyword evidence="3 12" id="KW-1134">Transmembrane beta strand</keyword>
<keyword evidence="19" id="KW-1185">Reference proteome</keyword>
<comment type="caution">
    <text evidence="18">The sequence shown here is derived from an EMBL/GenBank/DDBJ whole genome shotgun (WGS) entry which is preliminary data.</text>
</comment>
<feature type="signal peptide" evidence="15">
    <location>
        <begin position="1"/>
        <end position="48"/>
    </location>
</feature>
<dbReference type="SUPFAM" id="SSF56935">
    <property type="entry name" value="Porins"/>
    <property type="match status" value="1"/>
</dbReference>
<protein>
    <submittedName>
        <fullName evidence="18">TonB-dependent receptor</fullName>
    </submittedName>
</protein>
<dbReference type="PROSITE" id="PS52016">
    <property type="entry name" value="TONB_DEPENDENT_REC_3"/>
    <property type="match status" value="1"/>
</dbReference>
<keyword evidence="4" id="KW-0410">Iron transport</keyword>
<feature type="domain" description="TonB-dependent receptor-like beta-barrel" evidence="16">
    <location>
        <begin position="321"/>
        <end position="785"/>
    </location>
</feature>
<dbReference type="Proteomes" id="UP000631653">
    <property type="component" value="Unassembled WGS sequence"/>
</dbReference>
<dbReference type="InterPro" id="IPR036942">
    <property type="entry name" value="Beta-barrel_TonB_sf"/>
</dbReference>
<evidence type="ECO:0000313" key="18">
    <source>
        <dbReference type="EMBL" id="NHN89959.1"/>
    </source>
</evidence>
<gene>
    <name evidence="18" type="ORF">GOB81_15260</name>
</gene>
<dbReference type="PANTHER" id="PTHR32552">
    <property type="entry name" value="FERRICHROME IRON RECEPTOR-RELATED"/>
    <property type="match status" value="1"/>
</dbReference>
<evidence type="ECO:0000256" key="7">
    <source>
        <dbReference type="ARBA" id="ARBA00023004"/>
    </source>
</evidence>
<proteinExistence type="inferred from homology"/>
<dbReference type="PANTHER" id="PTHR32552:SF89">
    <property type="entry name" value="CATECHOLATE SIDEROPHORE RECEPTOR FIU"/>
    <property type="match status" value="1"/>
</dbReference>
<evidence type="ECO:0000259" key="17">
    <source>
        <dbReference type="Pfam" id="PF07715"/>
    </source>
</evidence>
<keyword evidence="2 12" id="KW-0813">Transport</keyword>
<feature type="chain" id="PRO_5045224391" evidence="15">
    <location>
        <begin position="49"/>
        <end position="825"/>
    </location>
</feature>
<evidence type="ECO:0000259" key="16">
    <source>
        <dbReference type="Pfam" id="PF00593"/>
    </source>
</evidence>
<evidence type="ECO:0000256" key="3">
    <source>
        <dbReference type="ARBA" id="ARBA00022452"/>
    </source>
</evidence>
<evidence type="ECO:0000256" key="5">
    <source>
        <dbReference type="ARBA" id="ARBA00022692"/>
    </source>
</evidence>
<organism evidence="18 19">
    <name type="scientific">Acetobacter conturbans</name>
    <dbReference type="NCBI Taxonomy" id="1737472"/>
    <lineage>
        <taxon>Bacteria</taxon>
        <taxon>Pseudomonadati</taxon>
        <taxon>Pseudomonadota</taxon>
        <taxon>Alphaproteobacteria</taxon>
        <taxon>Acetobacterales</taxon>
        <taxon>Acetobacteraceae</taxon>
        <taxon>Acetobacter</taxon>
    </lineage>
</organism>
<dbReference type="InterPro" id="IPR012910">
    <property type="entry name" value="Plug_dom"/>
</dbReference>
<evidence type="ECO:0000313" key="19">
    <source>
        <dbReference type="Proteomes" id="UP000631653"/>
    </source>
</evidence>
<evidence type="ECO:0000256" key="13">
    <source>
        <dbReference type="RuleBase" id="RU003357"/>
    </source>
</evidence>
<evidence type="ECO:0000256" key="14">
    <source>
        <dbReference type="SAM" id="MobiDB-lite"/>
    </source>
</evidence>
<keyword evidence="10 12" id="KW-0472">Membrane</keyword>
<evidence type="ECO:0000256" key="8">
    <source>
        <dbReference type="ARBA" id="ARBA00023065"/>
    </source>
</evidence>
<evidence type="ECO:0000256" key="4">
    <source>
        <dbReference type="ARBA" id="ARBA00022496"/>
    </source>
</evidence>
<evidence type="ECO:0000256" key="9">
    <source>
        <dbReference type="ARBA" id="ARBA00023077"/>
    </source>
</evidence>
<comment type="similarity">
    <text evidence="12 13">Belongs to the TonB-dependent receptor family.</text>
</comment>
<dbReference type="InterPro" id="IPR000531">
    <property type="entry name" value="Beta-barrel_TonB"/>
</dbReference>
<dbReference type="EMBL" id="WOSY01000023">
    <property type="protein sequence ID" value="NHN89959.1"/>
    <property type="molecule type" value="Genomic_DNA"/>
</dbReference>
<keyword evidence="6 15" id="KW-0732">Signal</keyword>
<reference evidence="18 19" key="1">
    <citation type="journal article" date="2020" name="Int. J. Syst. Evol. Microbiol.">
        <title>Novel acetic acid bacteria from cider fermentations: Acetobacter conturbans sp. nov. and Acetobacter fallax sp. nov.</title>
        <authorList>
            <person name="Sombolestani A.S."/>
            <person name="Cleenwerck I."/>
            <person name="Cnockaert M."/>
            <person name="Borremans W."/>
            <person name="Wieme A.D."/>
            <person name="De Vuyst L."/>
            <person name="Vandamme P."/>
        </authorList>
    </citation>
    <scope>NUCLEOTIDE SEQUENCE [LARGE SCALE GENOMIC DNA]</scope>
    <source>
        <strain evidence="18 19">LMG 1627</strain>
    </source>
</reference>
<dbReference type="Pfam" id="PF07715">
    <property type="entry name" value="Plug"/>
    <property type="match status" value="1"/>
</dbReference>
<keyword evidence="7" id="KW-0408">Iron</keyword>